<dbReference type="EMBL" id="JAJOZR010000022">
    <property type="protein sequence ID" value="MCD7111808.1"/>
    <property type="molecule type" value="Genomic_DNA"/>
</dbReference>
<dbReference type="Gene3D" id="3.30.70.2450">
    <property type="match status" value="1"/>
</dbReference>
<keyword evidence="3" id="KW-0274">FAD</keyword>
<dbReference type="InterPro" id="IPR050641">
    <property type="entry name" value="RIFMO-like"/>
</dbReference>
<dbReference type="PANTHER" id="PTHR43004:SF19">
    <property type="entry name" value="BINDING MONOOXYGENASE, PUTATIVE (JCVI)-RELATED"/>
    <property type="match status" value="1"/>
</dbReference>
<dbReference type="PRINTS" id="PR00420">
    <property type="entry name" value="RNGMNOXGNASE"/>
</dbReference>
<dbReference type="GO" id="GO:0071949">
    <property type="term" value="F:FAD binding"/>
    <property type="evidence" value="ECO:0007669"/>
    <property type="project" value="InterPro"/>
</dbReference>
<keyword evidence="2" id="KW-0285">Flavoprotein</keyword>
<dbReference type="InterPro" id="IPR036188">
    <property type="entry name" value="FAD/NAD-bd_sf"/>
</dbReference>
<dbReference type="InterPro" id="IPR002938">
    <property type="entry name" value="FAD-bd"/>
</dbReference>
<sequence>MNKEIGMDDVLIVGAGPTGMVLALWLTKQGVRVRMIDRNTGPGTTSRAMAVQARTLELYRQLDMADAVIAAGMETASMNMWARGQRRAHVSLGEAGEDVTQYPFVLTYPQDRHERLLVQRLAALGVEIERETELRDFTDHGDHVEARVTKDGTEHVYKATYLAGCDGARSPVRHALGNQFEGGTYKQVFYVADAEVSGLDTANEMNVCLDVSDFVMVMPYDNGQCRLIGVIQDERAERAESLTFEDVGHKAIDSMGLKVDKVNWFSTYRVHHRVTDRFRHGRVFLLGDAAHVHSPAGGQGMNTGIQDAINLAWKIAAVVKGQASDSLLDSYDLERRPFARKLVDTTDRLFTFATVQGGFADFVRTRIAPTLIGTAYRIDSVREMMFRLISQTTLSYDDSPLSQGKAGSIEGGDRLPWVRIDGVDNHAPLSDIGWQVHVYGAAAPALTGWCQEHGVPLHVFDWTPDHKKAGLAKDGLYLVRPDTWVGLALSDQSTAALDAYLGNRSLSLENRA</sequence>
<dbReference type="PANTHER" id="PTHR43004">
    <property type="entry name" value="TRK SYSTEM POTASSIUM UPTAKE PROTEIN"/>
    <property type="match status" value="1"/>
</dbReference>
<evidence type="ECO:0000256" key="2">
    <source>
        <dbReference type="ARBA" id="ARBA00022630"/>
    </source>
</evidence>
<evidence type="ECO:0000313" key="5">
    <source>
        <dbReference type="EMBL" id="MCD7111808.1"/>
    </source>
</evidence>
<dbReference type="RefSeq" id="WP_231816829.1">
    <property type="nucleotide sequence ID" value="NZ_JAJOZR010000022.1"/>
</dbReference>
<dbReference type="GO" id="GO:0016709">
    <property type="term" value="F:oxidoreductase activity, acting on paired donors, with incorporation or reduction of molecular oxygen, NAD(P)H as one donor, and incorporation of one atom of oxygen"/>
    <property type="evidence" value="ECO:0007669"/>
    <property type="project" value="UniProtKB-ARBA"/>
</dbReference>
<evidence type="ECO:0000256" key="1">
    <source>
        <dbReference type="ARBA" id="ARBA00001974"/>
    </source>
</evidence>
<protein>
    <submittedName>
        <fullName evidence="5">FAD-dependent oxidoreductase</fullName>
    </submittedName>
</protein>
<dbReference type="Gene3D" id="3.50.50.60">
    <property type="entry name" value="FAD/NAD(P)-binding domain"/>
    <property type="match status" value="1"/>
</dbReference>
<feature type="domain" description="FAD-binding" evidence="4">
    <location>
        <begin position="9"/>
        <end position="345"/>
    </location>
</feature>
<evidence type="ECO:0000313" key="6">
    <source>
        <dbReference type="Proteomes" id="UP001139089"/>
    </source>
</evidence>
<keyword evidence="6" id="KW-1185">Reference proteome</keyword>
<accession>A0A9X1T9E9</accession>
<dbReference type="SUPFAM" id="SSF51905">
    <property type="entry name" value="FAD/NAD(P)-binding domain"/>
    <property type="match status" value="1"/>
</dbReference>
<comment type="caution">
    <text evidence="5">The sequence shown here is derived from an EMBL/GenBank/DDBJ whole genome shotgun (WGS) entry which is preliminary data.</text>
</comment>
<dbReference type="AlphaFoldDB" id="A0A9X1T9E9"/>
<comment type="cofactor">
    <cofactor evidence="1">
        <name>FAD</name>
        <dbReference type="ChEBI" id="CHEBI:57692"/>
    </cofactor>
</comment>
<gene>
    <name evidence="5" type="ORF">LRX75_22535</name>
</gene>
<name>A0A9X1T9E9_9HYPH</name>
<evidence type="ECO:0000256" key="3">
    <source>
        <dbReference type="ARBA" id="ARBA00022827"/>
    </source>
</evidence>
<dbReference type="Pfam" id="PF01494">
    <property type="entry name" value="FAD_binding_3"/>
    <property type="match status" value="1"/>
</dbReference>
<dbReference type="Proteomes" id="UP001139089">
    <property type="component" value="Unassembled WGS sequence"/>
</dbReference>
<reference evidence="5" key="1">
    <citation type="submission" date="2021-12" db="EMBL/GenBank/DDBJ databases">
        <authorList>
            <person name="Li Y."/>
        </authorList>
    </citation>
    <scope>NUCLEOTIDE SEQUENCE</scope>
    <source>
        <strain evidence="5">DKSPLA3</strain>
    </source>
</reference>
<evidence type="ECO:0000259" key="4">
    <source>
        <dbReference type="Pfam" id="PF01494"/>
    </source>
</evidence>
<organism evidence="5 6">
    <name type="scientific">Rhizobium quercicola</name>
    <dbReference type="NCBI Taxonomy" id="2901226"/>
    <lineage>
        <taxon>Bacteria</taxon>
        <taxon>Pseudomonadati</taxon>
        <taxon>Pseudomonadota</taxon>
        <taxon>Alphaproteobacteria</taxon>
        <taxon>Hyphomicrobiales</taxon>
        <taxon>Rhizobiaceae</taxon>
        <taxon>Rhizobium/Agrobacterium group</taxon>
        <taxon>Rhizobium</taxon>
    </lineage>
</organism>
<proteinExistence type="predicted"/>